<organism evidence="1 2">
    <name type="scientific">Malus domestica</name>
    <name type="common">Apple</name>
    <name type="synonym">Pyrus malus</name>
    <dbReference type="NCBI Taxonomy" id="3750"/>
    <lineage>
        <taxon>Eukaryota</taxon>
        <taxon>Viridiplantae</taxon>
        <taxon>Streptophyta</taxon>
        <taxon>Embryophyta</taxon>
        <taxon>Tracheophyta</taxon>
        <taxon>Spermatophyta</taxon>
        <taxon>Magnoliopsida</taxon>
        <taxon>eudicotyledons</taxon>
        <taxon>Gunneridae</taxon>
        <taxon>Pentapetalae</taxon>
        <taxon>rosids</taxon>
        <taxon>fabids</taxon>
        <taxon>Rosales</taxon>
        <taxon>Rosaceae</taxon>
        <taxon>Amygdaloideae</taxon>
        <taxon>Maleae</taxon>
        <taxon>Malus</taxon>
    </lineage>
</organism>
<dbReference type="EMBL" id="RDQH01000339">
    <property type="protein sequence ID" value="RXH79209.1"/>
    <property type="molecule type" value="Genomic_DNA"/>
</dbReference>
<evidence type="ECO:0000313" key="1">
    <source>
        <dbReference type="EMBL" id="RXH79209.1"/>
    </source>
</evidence>
<name>A0A498I8I5_MALDO</name>
<reference evidence="1 2" key="1">
    <citation type="submission" date="2018-10" db="EMBL/GenBank/DDBJ databases">
        <title>A high-quality apple genome assembly.</title>
        <authorList>
            <person name="Hu J."/>
        </authorList>
    </citation>
    <scope>NUCLEOTIDE SEQUENCE [LARGE SCALE GENOMIC DNA]</scope>
    <source>
        <strain evidence="2">cv. HFTH1</strain>
        <tissue evidence="1">Young leaf</tissue>
    </source>
</reference>
<proteinExistence type="predicted"/>
<dbReference type="Proteomes" id="UP000290289">
    <property type="component" value="Chromosome 13"/>
</dbReference>
<protein>
    <submittedName>
        <fullName evidence="1">Uncharacterized protein</fullName>
    </submittedName>
</protein>
<evidence type="ECO:0000313" key="2">
    <source>
        <dbReference type="Proteomes" id="UP000290289"/>
    </source>
</evidence>
<gene>
    <name evidence="1" type="ORF">DVH24_040356</name>
</gene>
<accession>A0A498I8I5</accession>
<dbReference type="AlphaFoldDB" id="A0A498I8I5"/>
<comment type="caution">
    <text evidence="1">The sequence shown here is derived from an EMBL/GenBank/DDBJ whole genome shotgun (WGS) entry which is preliminary data.</text>
</comment>
<sequence length="97" mass="11410">MFLSNRSHDFISYLPITQNPSIGGFSVLCYLANCHIMSLVTNAYRSYWPVPLQYLMSIYSYAQILFHRKRPAQWGLSSRRRTEQFHKIYQTNSEVLG</sequence>
<keyword evidence="2" id="KW-1185">Reference proteome</keyword>